<evidence type="ECO:0000313" key="1">
    <source>
        <dbReference type="EMBL" id="MBX09082.1"/>
    </source>
</evidence>
<protein>
    <submittedName>
        <fullName evidence="1">Metacaspase 1</fullName>
    </submittedName>
</protein>
<reference evidence="1" key="1">
    <citation type="submission" date="2018-02" db="EMBL/GenBank/DDBJ databases">
        <title>Rhizophora mucronata_Transcriptome.</title>
        <authorList>
            <person name="Meera S.P."/>
            <person name="Sreeshan A."/>
            <person name="Augustine A."/>
        </authorList>
    </citation>
    <scope>NUCLEOTIDE SEQUENCE</scope>
    <source>
        <tissue evidence="1">Leaf</tissue>
    </source>
</reference>
<name>A0A2P2KTP0_RHIMU</name>
<dbReference type="AlphaFoldDB" id="A0A2P2KTP0"/>
<proteinExistence type="predicted"/>
<accession>A0A2P2KTP0</accession>
<sequence length="22" mass="2753">MARSRGITLEMRWMDMTKHFVR</sequence>
<organism evidence="1">
    <name type="scientific">Rhizophora mucronata</name>
    <name type="common">Asiatic mangrove</name>
    <dbReference type="NCBI Taxonomy" id="61149"/>
    <lineage>
        <taxon>Eukaryota</taxon>
        <taxon>Viridiplantae</taxon>
        <taxon>Streptophyta</taxon>
        <taxon>Embryophyta</taxon>
        <taxon>Tracheophyta</taxon>
        <taxon>Spermatophyta</taxon>
        <taxon>Magnoliopsida</taxon>
        <taxon>eudicotyledons</taxon>
        <taxon>Gunneridae</taxon>
        <taxon>Pentapetalae</taxon>
        <taxon>rosids</taxon>
        <taxon>fabids</taxon>
        <taxon>Malpighiales</taxon>
        <taxon>Rhizophoraceae</taxon>
        <taxon>Rhizophora</taxon>
    </lineage>
</organism>
<dbReference type="EMBL" id="GGEC01028598">
    <property type="protein sequence ID" value="MBX09082.1"/>
    <property type="molecule type" value="Transcribed_RNA"/>
</dbReference>